<keyword evidence="6" id="KW-1185">Reference proteome</keyword>
<dbReference type="Proteomes" id="UP000019116">
    <property type="component" value="Chromosome 5B"/>
</dbReference>
<protein>
    <recommendedName>
        <fullName evidence="7">Pentacotripeptide-repeat region of PRORP domain-containing protein</fullName>
    </recommendedName>
</protein>
<reference evidence="5" key="1">
    <citation type="submission" date="2018-08" db="EMBL/GenBank/DDBJ databases">
        <authorList>
            <person name="Rossello M."/>
        </authorList>
    </citation>
    <scope>NUCLEOTIDE SEQUENCE [LARGE SCALE GENOMIC DNA]</scope>
    <source>
        <strain evidence="5">cv. Chinese Spring</strain>
    </source>
</reference>
<dbReference type="PANTHER" id="PTHR46128">
    <property type="entry name" value="MITOCHONDRIAL GROUP I INTRON SPLICING FACTOR CCM1"/>
    <property type="match status" value="1"/>
</dbReference>
<accession>A0A3B6LG59</accession>
<dbReference type="Gramene" id="TraesCS5B03G0109300.1">
    <property type="protein sequence ID" value="TraesCS5B03G0109300.1.CDS1"/>
    <property type="gene ID" value="TraesCS5B03G0109300"/>
</dbReference>
<dbReference type="EnsemblPlants" id="TraesCS5B02G041641.1">
    <property type="protein sequence ID" value="TraesCS5B02G041641.1.cds1"/>
    <property type="gene ID" value="TraesCS5B02G041641"/>
</dbReference>
<dbReference type="OrthoDB" id="1911783at2759"/>
<feature type="repeat" description="PPR" evidence="4">
    <location>
        <begin position="28"/>
        <end position="62"/>
    </location>
</feature>
<dbReference type="Gramene" id="TraesRN5B0100111100.1">
    <property type="protein sequence ID" value="TraesRN5B0100111100.1"/>
    <property type="gene ID" value="TraesRN5B0100111100"/>
</dbReference>
<dbReference type="SMR" id="A0A3B6LG59"/>
<dbReference type="AlphaFoldDB" id="A0A3B6LG59"/>
<keyword evidence="3" id="KW-0809">Transit peptide</keyword>
<evidence type="ECO:0000256" key="4">
    <source>
        <dbReference type="PROSITE-ProRule" id="PRU00708"/>
    </source>
</evidence>
<reference evidence="5" key="2">
    <citation type="submission" date="2018-10" db="UniProtKB">
        <authorList>
            <consortium name="EnsemblPlants"/>
        </authorList>
    </citation>
    <scope>IDENTIFICATION</scope>
</reference>
<sequence length="121" mass="13522">MDSCFRSGNVKGALKCWDGMVKVGVQPDFIAFSAYISGLCRLDHVNEAYRVCVEMTRRSLVSNNITYHSLISAICRVGHVAEALKLEQKMRHSGLVPDVFRSNILIDGFLQRRKVGIGYGE</sequence>
<dbReference type="InterPro" id="IPR002885">
    <property type="entry name" value="PPR_rpt"/>
</dbReference>
<keyword evidence="2" id="KW-0677">Repeat</keyword>
<name>A0A3B6LG59_WHEAT</name>
<dbReference type="InterPro" id="IPR050872">
    <property type="entry name" value="PPR_P_subfamily"/>
</dbReference>
<dbReference type="STRING" id="4565.A0A3B6LG59"/>
<dbReference type="Pfam" id="PF13041">
    <property type="entry name" value="PPR_2"/>
    <property type="match status" value="1"/>
</dbReference>
<evidence type="ECO:0000256" key="2">
    <source>
        <dbReference type="ARBA" id="ARBA00022737"/>
    </source>
</evidence>
<evidence type="ECO:0008006" key="7">
    <source>
        <dbReference type="Google" id="ProtNLM"/>
    </source>
</evidence>
<dbReference type="Gramene" id="TraesROB_scaffold_029216_01G000300.1">
    <property type="protein sequence ID" value="TraesROB_scaffold_029216_01G000300.1"/>
    <property type="gene ID" value="TraesROB_scaffold_029216_01G000300"/>
</dbReference>
<dbReference type="Gene3D" id="1.25.40.10">
    <property type="entry name" value="Tetratricopeptide repeat domain"/>
    <property type="match status" value="1"/>
</dbReference>
<comment type="similarity">
    <text evidence="1">Belongs to the PPR family. P subfamily.</text>
</comment>
<evidence type="ECO:0000313" key="5">
    <source>
        <dbReference type="EnsemblPlants" id="TraesCS5B02G041641.1.cds1"/>
    </source>
</evidence>
<dbReference type="PROSITE" id="PS51375">
    <property type="entry name" value="PPR"/>
    <property type="match status" value="2"/>
</dbReference>
<feature type="repeat" description="PPR" evidence="4">
    <location>
        <begin position="63"/>
        <end position="97"/>
    </location>
</feature>
<dbReference type="Gramene" id="TraesCS5B02G041641.1">
    <property type="protein sequence ID" value="TraesCS5B02G041641.1.cds1"/>
    <property type="gene ID" value="TraesCS5B02G041641"/>
</dbReference>
<dbReference type="NCBIfam" id="TIGR00756">
    <property type="entry name" value="PPR"/>
    <property type="match status" value="3"/>
</dbReference>
<proteinExistence type="inferred from homology"/>
<dbReference type="InterPro" id="IPR011990">
    <property type="entry name" value="TPR-like_helical_dom_sf"/>
</dbReference>
<evidence type="ECO:0000256" key="1">
    <source>
        <dbReference type="ARBA" id="ARBA00007626"/>
    </source>
</evidence>
<dbReference type="Pfam" id="PF01535">
    <property type="entry name" value="PPR"/>
    <property type="match status" value="1"/>
</dbReference>
<dbReference type="PANTHER" id="PTHR46128:SF343">
    <property type="entry name" value="PENTACOTRIPEPTIDE-REPEAT REGION OF PRORP DOMAIN-CONTAINING PROTEIN"/>
    <property type="match status" value="1"/>
</dbReference>
<evidence type="ECO:0000313" key="6">
    <source>
        <dbReference type="Proteomes" id="UP000019116"/>
    </source>
</evidence>
<evidence type="ECO:0000256" key="3">
    <source>
        <dbReference type="ARBA" id="ARBA00022946"/>
    </source>
</evidence>
<organism evidence="5">
    <name type="scientific">Triticum aestivum</name>
    <name type="common">Wheat</name>
    <dbReference type="NCBI Taxonomy" id="4565"/>
    <lineage>
        <taxon>Eukaryota</taxon>
        <taxon>Viridiplantae</taxon>
        <taxon>Streptophyta</taxon>
        <taxon>Embryophyta</taxon>
        <taxon>Tracheophyta</taxon>
        <taxon>Spermatophyta</taxon>
        <taxon>Magnoliopsida</taxon>
        <taxon>Liliopsida</taxon>
        <taxon>Poales</taxon>
        <taxon>Poaceae</taxon>
        <taxon>BOP clade</taxon>
        <taxon>Pooideae</taxon>
        <taxon>Triticodae</taxon>
        <taxon>Triticeae</taxon>
        <taxon>Triticinae</taxon>
        <taxon>Triticum</taxon>
    </lineage>
</organism>